<dbReference type="InterPro" id="IPR000571">
    <property type="entry name" value="Znf_CCCH"/>
</dbReference>
<dbReference type="GO" id="GO:0008270">
    <property type="term" value="F:zinc ion binding"/>
    <property type="evidence" value="ECO:0007669"/>
    <property type="project" value="UniProtKB-KW"/>
</dbReference>
<evidence type="ECO:0000256" key="3">
    <source>
        <dbReference type="ARBA" id="ARBA00022771"/>
    </source>
</evidence>
<evidence type="ECO:0000256" key="4">
    <source>
        <dbReference type="ARBA" id="ARBA00022833"/>
    </source>
</evidence>
<name>A0A915BVH2_PARUN</name>
<dbReference type="AlphaFoldDB" id="A0A915BVH2"/>
<dbReference type="PANTHER" id="PTHR12547">
    <property type="entry name" value="CCCH ZINC FINGER/TIS11-RELATED"/>
    <property type="match status" value="1"/>
</dbReference>
<evidence type="ECO:0000313" key="10">
    <source>
        <dbReference type="WBParaSite" id="PgR062_g028_t02"/>
    </source>
</evidence>
<protein>
    <submittedName>
        <fullName evidence="9 10">C3H1-type domain-containing protein</fullName>
    </submittedName>
</protein>
<feature type="domain" description="C3H1-type" evidence="7">
    <location>
        <begin position="26"/>
        <end position="54"/>
    </location>
</feature>
<dbReference type="PROSITE" id="PS50103">
    <property type="entry name" value="ZF_C3H1"/>
    <property type="match status" value="2"/>
</dbReference>
<dbReference type="GO" id="GO:0043186">
    <property type="term" value="C:P granule"/>
    <property type="evidence" value="ECO:0007669"/>
    <property type="project" value="UniProtKB-ARBA"/>
</dbReference>
<dbReference type="WBParaSite" id="PgR062_g028_t02">
    <property type="protein sequence ID" value="PgR062_g028_t02"/>
    <property type="gene ID" value="PgR062_g028"/>
</dbReference>
<proteinExistence type="predicted"/>
<feature type="domain" description="C3H1-type" evidence="7">
    <location>
        <begin position="193"/>
        <end position="220"/>
    </location>
</feature>
<keyword evidence="3 5" id="KW-0863">Zinc-finger</keyword>
<dbReference type="Proteomes" id="UP000887569">
    <property type="component" value="Unplaced"/>
</dbReference>
<evidence type="ECO:0000256" key="2">
    <source>
        <dbReference type="ARBA" id="ARBA00022737"/>
    </source>
</evidence>
<evidence type="ECO:0000256" key="1">
    <source>
        <dbReference type="ARBA" id="ARBA00022723"/>
    </source>
</evidence>
<dbReference type="WBParaSite" id="PgR062_g028_t01">
    <property type="protein sequence ID" value="PgR062_g028_t01"/>
    <property type="gene ID" value="PgR062_g028"/>
</dbReference>
<keyword evidence="1 5" id="KW-0479">Metal-binding</keyword>
<dbReference type="Pfam" id="PF00642">
    <property type="entry name" value="zf-CCCH"/>
    <property type="match status" value="1"/>
</dbReference>
<sequence>MQRLSRARGEDYNYNTPRSRAIKQWIMKSTPCRYWSMGIECPYGNSCWYAHEEKDLPPRIDEHFTFAPISFLYGNGLPFEYSIVKDRGARRIKTNADKSDKWRNKHISIIGHRGSLTTDAKLPSLDANISGSEAMLENNTSTSSESDGEQKNENKKLRSMGNSNRIVCARERSLLEELRDITPYDVLQEKDPRSDLSMCCLYASSGECVLGESCYFMHPK</sequence>
<dbReference type="WBParaSite" id="PgR062_g028_t03">
    <property type="protein sequence ID" value="PgR062_g028_t03"/>
    <property type="gene ID" value="PgR062_g028"/>
</dbReference>
<evidence type="ECO:0000313" key="9">
    <source>
        <dbReference type="WBParaSite" id="PgR062_g028_t01"/>
    </source>
</evidence>
<keyword evidence="8" id="KW-1185">Reference proteome</keyword>
<dbReference type="PANTHER" id="PTHR12547:SF18">
    <property type="entry name" value="PROTEIN TIS11"/>
    <property type="match status" value="1"/>
</dbReference>
<keyword evidence="4 5" id="KW-0862">Zinc</keyword>
<dbReference type="InterPro" id="IPR045877">
    <property type="entry name" value="ZFP36-like"/>
</dbReference>
<evidence type="ECO:0000313" key="8">
    <source>
        <dbReference type="Proteomes" id="UP000887569"/>
    </source>
</evidence>
<reference evidence="9 10" key="1">
    <citation type="submission" date="2022-11" db="UniProtKB">
        <authorList>
            <consortium name="WormBaseParasite"/>
        </authorList>
    </citation>
    <scope>IDENTIFICATION</scope>
</reference>
<dbReference type="SUPFAM" id="SSF90229">
    <property type="entry name" value="CCCH zinc finger"/>
    <property type="match status" value="1"/>
</dbReference>
<evidence type="ECO:0000259" key="7">
    <source>
        <dbReference type="PROSITE" id="PS50103"/>
    </source>
</evidence>
<dbReference type="GO" id="GO:0003729">
    <property type="term" value="F:mRNA binding"/>
    <property type="evidence" value="ECO:0007669"/>
    <property type="project" value="InterPro"/>
</dbReference>
<dbReference type="Pfam" id="PF14608">
    <property type="entry name" value="zf-CCCH_2"/>
    <property type="match status" value="1"/>
</dbReference>
<feature type="zinc finger region" description="C3H1-type" evidence="5">
    <location>
        <begin position="26"/>
        <end position="54"/>
    </location>
</feature>
<evidence type="ECO:0000313" key="11">
    <source>
        <dbReference type="WBParaSite" id="PgR062_g028_t03"/>
    </source>
</evidence>
<evidence type="ECO:0000256" key="6">
    <source>
        <dbReference type="SAM" id="MobiDB-lite"/>
    </source>
</evidence>
<keyword evidence="2" id="KW-0677">Repeat</keyword>
<dbReference type="Gene3D" id="4.10.1000.10">
    <property type="entry name" value="Zinc finger, CCCH-type"/>
    <property type="match status" value="1"/>
</dbReference>
<dbReference type="SMART" id="SM00356">
    <property type="entry name" value="ZnF_C3H1"/>
    <property type="match status" value="2"/>
</dbReference>
<evidence type="ECO:0000256" key="5">
    <source>
        <dbReference type="PROSITE-ProRule" id="PRU00723"/>
    </source>
</evidence>
<accession>A0A915BVH2</accession>
<dbReference type="InterPro" id="IPR036855">
    <property type="entry name" value="Znf_CCCH_sf"/>
</dbReference>
<feature type="region of interest" description="Disordered" evidence="6">
    <location>
        <begin position="131"/>
        <end position="160"/>
    </location>
</feature>
<feature type="compositionally biased region" description="Polar residues" evidence="6">
    <location>
        <begin position="131"/>
        <end position="145"/>
    </location>
</feature>
<organism evidence="8 11">
    <name type="scientific">Parascaris univalens</name>
    <name type="common">Nematode worm</name>
    <dbReference type="NCBI Taxonomy" id="6257"/>
    <lineage>
        <taxon>Eukaryota</taxon>
        <taxon>Metazoa</taxon>
        <taxon>Ecdysozoa</taxon>
        <taxon>Nematoda</taxon>
        <taxon>Chromadorea</taxon>
        <taxon>Rhabditida</taxon>
        <taxon>Spirurina</taxon>
        <taxon>Ascaridomorpha</taxon>
        <taxon>Ascaridoidea</taxon>
        <taxon>Ascarididae</taxon>
        <taxon>Parascaris</taxon>
    </lineage>
</organism>
<feature type="zinc finger region" description="C3H1-type" evidence="5">
    <location>
        <begin position="193"/>
        <end position="220"/>
    </location>
</feature>